<sequence>GSDDTGDRPTRSTRRTFLSASAAATAATAATVAAAEADRKVRRVDLVGRSPVSSDPIPASSPSMVVSVHIAGRGCSVAFTRTG</sequence>
<evidence type="ECO:0000256" key="1">
    <source>
        <dbReference type="SAM" id="MobiDB-lite"/>
    </source>
</evidence>
<evidence type="ECO:0008006" key="4">
    <source>
        <dbReference type="Google" id="ProtNLM"/>
    </source>
</evidence>
<comment type="caution">
    <text evidence="2">The sequence shown here is derived from an EMBL/GenBank/DDBJ whole genome shotgun (WGS) entry which is preliminary data.</text>
</comment>
<dbReference type="InterPro" id="IPR006311">
    <property type="entry name" value="TAT_signal"/>
</dbReference>
<dbReference type="EMBL" id="QGKR01000200">
    <property type="protein sequence ID" value="PWR08368.1"/>
    <property type="molecule type" value="Genomic_DNA"/>
</dbReference>
<keyword evidence="3" id="KW-1185">Reference proteome</keyword>
<evidence type="ECO:0000313" key="3">
    <source>
        <dbReference type="Proteomes" id="UP000245410"/>
    </source>
</evidence>
<dbReference type="Proteomes" id="UP000245410">
    <property type="component" value="Unassembled WGS sequence"/>
</dbReference>
<evidence type="ECO:0000313" key="2">
    <source>
        <dbReference type="EMBL" id="PWR08368.1"/>
    </source>
</evidence>
<name>A0A317D0I3_9ACTN</name>
<protein>
    <recommendedName>
        <fullName evidence="4">Twin-arginine translocation signal domain-containing protein</fullName>
    </recommendedName>
</protein>
<feature type="compositionally biased region" description="Basic and acidic residues" evidence="1">
    <location>
        <begin position="1"/>
        <end position="10"/>
    </location>
</feature>
<gene>
    <name evidence="2" type="ORF">DKT68_15965</name>
</gene>
<feature type="non-terminal residue" evidence="2">
    <location>
        <position position="1"/>
    </location>
</feature>
<accession>A0A317D0I3</accession>
<organism evidence="2 3">
    <name type="scientific">Micromonospora acroterricola</name>
    <dbReference type="NCBI Taxonomy" id="2202421"/>
    <lineage>
        <taxon>Bacteria</taxon>
        <taxon>Bacillati</taxon>
        <taxon>Actinomycetota</taxon>
        <taxon>Actinomycetes</taxon>
        <taxon>Micromonosporales</taxon>
        <taxon>Micromonosporaceae</taxon>
        <taxon>Micromonospora</taxon>
    </lineage>
</organism>
<proteinExistence type="predicted"/>
<dbReference type="PROSITE" id="PS51318">
    <property type="entry name" value="TAT"/>
    <property type="match status" value="1"/>
</dbReference>
<reference evidence="2 3" key="1">
    <citation type="submission" date="2018-05" db="EMBL/GenBank/DDBJ databases">
        <title>Micromonospora atacamensis sp. nov., a novel actinobacteria isolated from high altitude Atacama Desert soil.</title>
        <authorList>
            <person name="Carro L."/>
            <person name="Golinska P."/>
            <person name="Klenk H.-P."/>
            <person name="Goodfellow M."/>
        </authorList>
    </citation>
    <scope>NUCLEOTIDE SEQUENCE [LARGE SCALE GENOMIC DNA]</scope>
    <source>
        <strain evidence="2 3">5R2A7</strain>
    </source>
</reference>
<dbReference type="AlphaFoldDB" id="A0A317D0I3"/>
<feature type="region of interest" description="Disordered" evidence="1">
    <location>
        <begin position="1"/>
        <end position="20"/>
    </location>
</feature>